<protein>
    <submittedName>
        <fullName evidence="4">Fibroblast growth factor 4</fullName>
    </submittedName>
</protein>
<dbReference type="WBParaSite" id="HPBE_0002578001-mRNA-1">
    <property type="protein sequence ID" value="HPBE_0002578001-mRNA-1"/>
    <property type="gene ID" value="HPBE_0002578001"/>
</dbReference>
<gene>
    <name evidence="2" type="ORF">HPBE_LOCUS25779</name>
</gene>
<dbReference type="EMBL" id="UZAH01038590">
    <property type="protein sequence ID" value="VDP53857.1"/>
    <property type="molecule type" value="Genomic_DNA"/>
</dbReference>
<feature type="signal peptide" evidence="1">
    <location>
        <begin position="1"/>
        <end position="19"/>
    </location>
</feature>
<evidence type="ECO:0000313" key="4">
    <source>
        <dbReference type="WBParaSite" id="HPBE_0002578001-mRNA-1"/>
    </source>
</evidence>
<reference evidence="4" key="2">
    <citation type="submission" date="2019-09" db="UniProtKB">
        <authorList>
            <consortium name="WormBaseParasite"/>
        </authorList>
    </citation>
    <scope>IDENTIFICATION</scope>
</reference>
<sequence length="83" mass="9742">MAVLWRRYALLVLIQGVLCHFESAPPPDPDKSKSQYYEINVENLKGMWHNAMIRGLIKVGWVQIRRKRSGFLLIGEHHLHFKC</sequence>
<reference evidence="2 3" key="1">
    <citation type="submission" date="2018-11" db="EMBL/GenBank/DDBJ databases">
        <authorList>
            <consortium name="Pathogen Informatics"/>
        </authorList>
    </citation>
    <scope>NUCLEOTIDE SEQUENCE [LARGE SCALE GENOMIC DNA]</scope>
</reference>
<name>A0A183GSW0_HELPZ</name>
<evidence type="ECO:0000313" key="3">
    <source>
        <dbReference type="Proteomes" id="UP000050761"/>
    </source>
</evidence>
<accession>A0A183GSW0</accession>
<proteinExistence type="predicted"/>
<feature type="chain" id="PRO_5044552264" evidence="1">
    <location>
        <begin position="20"/>
        <end position="83"/>
    </location>
</feature>
<keyword evidence="3" id="KW-1185">Reference proteome</keyword>
<dbReference type="Proteomes" id="UP000050761">
    <property type="component" value="Unassembled WGS sequence"/>
</dbReference>
<dbReference type="AlphaFoldDB" id="A0A183GSW0"/>
<organism evidence="3 4">
    <name type="scientific">Heligmosomoides polygyrus</name>
    <name type="common">Parasitic roundworm</name>
    <dbReference type="NCBI Taxonomy" id="6339"/>
    <lineage>
        <taxon>Eukaryota</taxon>
        <taxon>Metazoa</taxon>
        <taxon>Ecdysozoa</taxon>
        <taxon>Nematoda</taxon>
        <taxon>Chromadorea</taxon>
        <taxon>Rhabditida</taxon>
        <taxon>Rhabditina</taxon>
        <taxon>Rhabditomorpha</taxon>
        <taxon>Strongyloidea</taxon>
        <taxon>Heligmosomidae</taxon>
        <taxon>Heligmosomoides</taxon>
    </lineage>
</organism>
<keyword evidence="1" id="KW-0732">Signal</keyword>
<evidence type="ECO:0000313" key="2">
    <source>
        <dbReference type="EMBL" id="VDP53857.1"/>
    </source>
</evidence>
<evidence type="ECO:0000256" key="1">
    <source>
        <dbReference type="SAM" id="SignalP"/>
    </source>
</evidence>
<accession>A0A3P8DQD7</accession>